<sequence length="298" mass="34222">MGFGEICIDTVWRIMSNNWYSIIINGTRHGFFHSTRGLKQGDSISPALFILGAEVLSRMLNLLHQHQYYKGFQMEPRGPQINHLSFADDVIIFTATNRSSIQLIMKTLENYEAMSDQLINKDKSHFMVTSKTSPETVDMIKNVTGDGILANYSPEVSSLDNTKVSHFLMGGKWNETWVRHHVHLLMVPKVLNTKIHYQENLTNEAIWTYADNGKFTCSSAWSLIRKKKVRTAVNILNWHRNIPFKASFLLWRAIRGKIPTYENLQKTGVDPTQCYCCRVPGWDNIDQNFVAGNFANYI</sequence>
<evidence type="ECO:0000259" key="2">
    <source>
        <dbReference type="Pfam" id="PF13966"/>
    </source>
</evidence>
<reference evidence="3" key="1">
    <citation type="submission" date="2023-08" db="EMBL/GenBank/DDBJ databases">
        <title>A de novo genome assembly of Solanum verrucosum Schlechtendal, a Mexican diploid species geographically isolated from the other diploid A-genome species in potato relatives.</title>
        <authorList>
            <person name="Hosaka K."/>
        </authorList>
    </citation>
    <scope>NUCLEOTIDE SEQUENCE</scope>
    <source>
        <tissue evidence="3">Young leaves</tissue>
    </source>
</reference>
<dbReference type="Proteomes" id="UP001234989">
    <property type="component" value="Chromosome 3"/>
</dbReference>
<dbReference type="PANTHER" id="PTHR46890:SF28">
    <property type="entry name" value="REVERSE TRANSCRIPTASE DOMAIN-CONTAINING PROTEIN"/>
    <property type="match status" value="1"/>
</dbReference>
<dbReference type="InterPro" id="IPR026960">
    <property type="entry name" value="RVT-Znf"/>
</dbReference>
<evidence type="ECO:0008006" key="5">
    <source>
        <dbReference type="Google" id="ProtNLM"/>
    </source>
</evidence>
<name>A0AAF0TKK1_SOLVR</name>
<dbReference type="AlphaFoldDB" id="A0AAF0TKK1"/>
<evidence type="ECO:0000313" key="3">
    <source>
        <dbReference type="EMBL" id="WMV22614.1"/>
    </source>
</evidence>
<keyword evidence="4" id="KW-1185">Reference proteome</keyword>
<evidence type="ECO:0000259" key="1">
    <source>
        <dbReference type="Pfam" id="PF00078"/>
    </source>
</evidence>
<accession>A0AAF0TKK1</accession>
<gene>
    <name evidence="3" type="ORF">MTR67_015999</name>
</gene>
<organism evidence="3 4">
    <name type="scientific">Solanum verrucosum</name>
    <dbReference type="NCBI Taxonomy" id="315347"/>
    <lineage>
        <taxon>Eukaryota</taxon>
        <taxon>Viridiplantae</taxon>
        <taxon>Streptophyta</taxon>
        <taxon>Embryophyta</taxon>
        <taxon>Tracheophyta</taxon>
        <taxon>Spermatophyta</taxon>
        <taxon>Magnoliopsida</taxon>
        <taxon>eudicotyledons</taxon>
        <taxon>Gunneridae</taxon>
        <taxon>Pentapetalae</taxon>
        <taxon>asterids</taxon>
        <taxon>lamiids</taxon>
        <taxon>Solanales</taxon>
        <taxon>Solanaceae</taxon>
        <taxon>Solanoideae</taxon>
        <taxon>Solaneae</taxon>
        <taxon>Solanum</taxon>
    </lineage>
</organism>
<dbReference type="Pfam" id="PF00078">
    <property type="entry name" value="RVT_1"/>
    <property type="match status" value="1"/>
</dbReference>
<proteinExistence type="predicted"/>
<dbReference type="InterPro" id="IPR000477">
    <property type="entry name" value="RT_dom"/>
</dbReference>
<feature type="domain" description="Reverse transcriptase" evidence="1">
    <location>
        <begin position="16"/>
        <end position="129"/>
    </location>
</feature>
<dbReference type="PANTHER" id="PTHR46890">
    <property type="entry name" value="NON-LTR RETROLELEMENT REVERSE TRANSCRIPTASE-LIKE PROTEIN-RELATED"/>
    <property type="match status" value="1"/>
</dbReference>
<evidence type="ECO:0000313" key="4">
    <source>
        <dbReference type="Proteomes" id="UP001234989"/>
    </source>
</evidence>
<dbReference type="InterPro" id="IPR052343">
    <property type="entry name" value="Retrotransposon-Effector_Assoc"/>
</dbReference>
<feature type="domain" description="Reverse transcriptase zinc-binding" evidence="2">
    <location>
        <begin position="215"/>
        <end position="297"/>
    </location>
</feature>
<dbReference type="EMBL" id="CP133614">
    <property type="protein sequence ID" value="WMV22614.1"/>
    <property type="molecule type" value="Genomic_DNA"/>
</dbReference>
<protein>
    <recommendedName>
        <fullName evidence="5">Reverse transcriptase domain-containing protein</fullName>
    </recommendedName>
</protein>
<dbReference type="Pfam" id="PF13966">
    <property type="entry name" value="zf-RVT"/>
    <property type="match status" value="1"/>
</dbReference>